<evidence type="ECO:0000256" key="2">
    <source>
        <dbReference type="ARBA" id="ARBA00022679"/>
    </source>
</evidence>
<dbReference type="GO" id="GO:0032259">
    <property type="term" value="P:methylation"/>
    <property type="evidence" value="ECO:0007669"/>
    <property type="project" value="UniProtKB-KW"/>
</dbReference>
<keyword evidence="3" id="KW-0479">Metal-binding</keyword>
<sequence length="316" mass="33696">MSSKVTILDGGMGRELLRNGAPFRQPEWSALSLIEAPEFVKMAHDAFVAAGAEVITTNSYALVPFHIGDQALPHMGLLSPIYPAARSCRRAEGTTVCTGCRLSAPRLRLLPARFVRCRQGACHSRYPRQSPKLLTSISGSPRPRAPSRRSKQIRNDIGLRLRGPAVGFLYARRTTKSVADVICLVSVPTLVSGEAVAQRRSQSSAACAGALLFNCSQAEIMEAGVKSANQALKADNLDIPIGVYANAFVPKPETEESLAANDGLSGLRDDLNPSGYLQFAQRWVSAGATIIGGCCGIGPEHIAELKDTFDPQPAAA</sequence>
<comment type="cofactor">
    <cofactor evidence="3">
        <name>Zn(2+)</name>
        <dbReference type="ChEBI" id="CHEBI:29105"/>
    </cofactor>
</comment>
<dbReference type="Gene3D" id="3.20.20.330">
    <property type="entry name" value="Homocysteine-binding-like domain"/>
    <property type="match status" value="2"/>
</dbReference>
<dbReference type="PANTHER" id="PTHR11103">
    <property type="entry name" value="SLR1189 PROTEIN"/>
    <property type="match status" value="1"/>
</dbReference>
<name>Q20HV9_AGRTU</name>
<evidence type="ECO:0000256" key="3">
    <source>
        <dbReference type="PROSITE-ProRule" id="PRU00333"/>
    </source>
</evidence>
<organism evidence="6">
    <name type="scientific">Agrobacterium tumefaciens</name>
    <dbReference type="NCBI Taxonomy" id="358"/>
    <lineage>
        <taxon>Bacteria</taxon>
        <taxon>Pseudomonadati</taxon>
        <taxon>Pseudomonadota</taxon>
        <taxon>Alphaproteobacteria</taxon>
        <taxon>Hyphomicrobiales</taxon>
        <taxon>Rhizobiaceae</taxon>
        <taxon>Rhizobium/Agrobacterium group</taxon>
        <taxon>Agrobacterium</taxon>
        <taxon>Agrobacterium tumefaciens complex</taxon>
    </lineage>
</organism>
<geneLocation type="plasmid" evidence="6">
    <name>Ti</name>
</geneLocation>
<keyword evidence="6" id="KW-0614">Plasmid</keyword>
<accession>Q20HV9</accession>
<evidence type="ECO:0000313" key="6">
    <source>
        <dbReference type="EMBL" id="ABB59520.1"/>
    </source>
</evidence>
<dbReference type="PROSITE" id="PS50970">
    <property type="entry name" value="HCY"/>
    <property type="match status" value="1"/>
</dbReference>
<feature type="domain" description="Hcy-binding" evidence="5">
    <location>
        <begin position="1"/>
        <end position="309"/>
    </location>
</feature>
<keyword evidence="1 3" id="KW-0489">Methyltransferase</keyword>
<feature type="binding site" evidence="3">
    <location>
        <position position="294"/>
    </location>
    <ligand>
        <name>Zn(2+)</name>
        <dbReference type="ChEBI" id="CHEBI:29105"/>
    </ligand>
</feature>
<keyword evidence="2 3" id="KW-0808">Transferase</keyword>
<feature type="binding site" evidence="3">
    <location>
        <position position="215"/>
    </location>
    <ligand>
        <name>Zn(2+)</name>
        <dbReference type="ChEBI" id="CHEBI:29105"/>
    </ligand>
</feature>
<dbReference type="EMBL" id="DQ195264">
    <property type="protein sequence ID" value="ABB59520.1"/>
    <property type="molecule type" value="Genomic_DNA"/>
</dbReference>
<reference evidence="6" key="1">
    <citation type="journal article" date="2006" name="J. Bacteriol.">
        <title>Dual control of quorum sensing by two TraM-type antiactivators in Agrobacterium tumefaciens octopine strain A6.</title>
        <authorList>
            <person name="Wang C."/>
            <person name="Zhang H.B."/>
            <person name="Chen G."/>
            <person name="Chen L."/>
            <person name="Zhang L.H."/>
        </authorList>
    </citation>
    <scope>NUCLEOTIDE SEQUENCE</scope>
    <source>
        <strain evidence="6">K588</strain>
        <plasmid evidence="6">Ti</plasmid>
    </source>
</reference>
<dbReference type="InterPro" id="IPR036589">
    <property type="entry name" value="HCY_dom_sf"/>
</dbReference>
<keyword evidence="3" id="KW-0862">Zinc</keyword>
<evidence type="ECO:0000256" key="1">
    <source>
        <dbReference type="ARBA" id="ARBA00022603"/>
    </source>
</evidence>
<dbReference type="SUPFAM" id="SSF82282">
    <property type="entry name" value="Homocysteine S-methyltransferase"/>
    <property type="match status" value="2"/>
</dbReference>
<evidence type="ECO:0000259" key="5">
    <source>
        <dbReference type="PROSITE" id="PS50970"/>
    </source>
</evidence>
<dbReference type="GO" id="GO:0046872">
    <property type="term" value="F:metal ion binding"/>
    <property type="evidence" value="ECO:0007669"/>
    <property type="project" value="UniProtKB-KW"/>
</dbReference>
<proteinExistence type="predicted"/>
<dbReference type="InterPro" id="IPR003726">
    <property type="entry name" value="HCY_dom"/>
</dbReference>
<dbReference type="Pfam" id="PF02574">
    <property type="entry name" value="S-methyl_trans"/>
    <property type="match status" value="2"/>
</dbReference>
<dbReference type="GO" id="GO:0008168">
    <property type="term" value="F:methyltransferase activity"/>
    <property type="evidence" value="ECO:0007669"/>
    <property type="project" value="UniProtKB-UniRule"/>
</dbReference>
<dbReference type="AlphaFoldDB" id="Q20HV9"/>
<feature type="binding site" evidence="3">
    <location>
        <position position="295"/>
    </location>
    <ligand>
        <name>Zn(2+)</name>
        <dbReference type="ChEBI" id="CHEBI:29105"/>
    </ligand>
</feature>
<protein>
    <submittedName>
        <fullName evidence="6">Msh</fullName>
    </submittedName>
</protein>
<evidence type="ECO:0000256" key="4">
    <source>
        <dbReference type="SAM" id="MobiDB-lite"/>
    </source>
</evidence>
<feature type="region of interest" description="Disordered" evidence="4">
    <location>
        <begin position="132"/>
        <end position="151"/>
    </location>
</feature>
<dbReference type="PANTHER" id="PTHR11103:SF18">
    <property type="entry name" value="SLR1189 PROTEIN"/>
    <property type="match status" value="1"/>
</dbReference>